<evidence type="ECO:0000313" key="2">
    <source>
        <dbReference type="Proteomes" id="UP001334084"/>
    </source>
</evidence>
<proteinExistence type="predicted"/>
<dbReference type="Proteomes" id="UP001334084">
    <property type="component" value="Chromosome 11"/>
</dbReference>
<gene>
    <name evidence="1" type="ORF">VNE69_11105</name>
</gene>
<dbReference type="GeneID" id="90542779"/>
<accession>A0AAX4JG62</accession>
<dbReference type="RefSeq" id="XP_065331084.1">
    <property type="nucleotide sequence ID" value="XM_065475012.1"/>
</dbReference>
<keyword evidence="2" id="KW-1185">Reference proteome</keyword>
<dbReference type="KEGG" id="vnx:VNE69_11105"/>
<dbReference type="EMBL" id="CP142736">
    <property type="protein sequence ID" value="WUR04939.1"/>
    <property type="molecule type" value="Genomic_DNA"/>
</dbReference>
<dbReference type="AlphaFoldDB" id="A0AAX4JG62"/>
<name>A0AAX4JG62_9MICR</name>
<reference evidence="1" key="1">
    <citation type="journal article" date="2024" name="BMC Genomics">
        <title>Functional annotation of a divergent genome using sequence and structure-based similarity.</title>
        <authorList>
            <person name="Svedberg D."/>
            <person name="Winiger R.R."/>
            <person name="Berg A."/>
            <person name="Sharma H."/>
            <person name="Tellgren-Roth C."/>
            <person name="Debrunner-Vossbrinck B.A."/>
            <person name="Vossbrinck C.R."/>
            <person name="Barandun J."/>
        </authorList>
    </citation>
    <scope>NUCLEOTIDE SEQUENCE</scope>
    <source>
        <strain evidence="1">Illinois isolate</strain>
    </source>
</reference>
<sequence length="145" mass="17808">MIKLCLFLDADTFRRYDIKTDTILLHPLNEIRNVIWVDSFFTRSTIRINKSASYLIKVCREIYDGLKNIRKYNERSINYMNVILKFFKEIDVSIDEIEDWERNSLKEKKRKEFIKLKNNRYEIDDVIMKKLEKNIRLKQKEMIKY</sequence>
<protein>
    <submittedName>
        <fullName evidence="1">Uncharacterized protein</fullName>
    </submittedName>
</protein>
<organism evidence="1 2">
    <name type="scientific">Vairimorpha necatrix</name>
    <dbReference type="NCBI Taxonomy" id="6039"/>
    <lineage>
        <taxon>Eukaryota</taxon>
        <taxon>Fungi</taxon>
        <taxon>Fungi incertae sedis</taxon>
        <taxon>Microsporidia</taxon>
        <taxon>Nosematidae</taxon>
        <taxon>Vairimorpha</taxon>
    </lineage>
</organism>
<evidence type="ECO:0000313" key="1">
    <source>
        <dbReference type="EMBL" id="WUR04939.1"/>
    </source>
</evidence>